<reference evidence="2" key="1">
    <citation type="submission" date="2022-01" db="EMBL/GenBank/DDBJ databases">
        <title>Draft genome sequence of Sabulilitoribacter arenilitoris KCTC 52401.</title>
        <authorList>
            <person name="Oh J.-S."/>
        </authorList>
    </citation>
    <scope>NUCLEOTIDE SEQUENCE</scope>
    <source>
        <strain evidence="2">HMF6543</strain>
    </source>
</reference>
<gene>
    <name evidence="2" type="ORF">L3X37_03350</name>
</gene>
<dbReference type="RefSeq" id="WP_237238761.1">
    <property type="nucleotide sequence ID" value="NZ_JAKKDU010000003.1"/>
</dbReference>
<protein>
    <submittedName>
        <fullName evidence="2">Uncharacterized protein</fullName>
    </submittedName>
</protein>
<keyword evidence="1" id="KW-0812">Transmembrane</keyword>
<keyword evidence="1" id="KW-0472">Membrane</keyword>
<name>A0AAE3EM35_9FLAO</name>
<evidence type="ECO:0000256" key="1">
    <source>
        <dbReference type="SAM" id="Phobius"/>
    </source>
</evidence>
<accession>A0AAE3EM35</accession>
<keyword evidence="3" id="KW-1185">Reference proteome</keyword>
<keyword evidence="1" id="KW-1133">Transmembrane helix</keyword>
<sequence>MNDFVIKKKEGRTSKVKSFSFNQSTKKEFILILKTVAFFGAFLGLIYLSISRNNLMLSELLTVGGILSIVFLIHILSNR</sequence>
<comment type="caution">
    <text evidence="2">The sequence shown here is derived from an EMBL/GenBank/DDBJ whole genome shotgun (WGS) entry which is preliminary data.</text>
</comment>
<dbReference type="AlphaFoldDB" id="A0AAE3EM35"/>
<dbReference type="Proteomes" id="UP001199795">
    <property type="component" value="Unassembled WGS sequence"/>
</dbReference>
<evidence type="ECO:0000313" key="3">
    <source>
        <dbReference type="Proteomes" id="UP001199795"/>
    </source>
</evidence>
<evidence type="ECO:0000313" key="2">
    <source>
        <dbReference type="EMBL" id="MCF7567402.1"/>
    </source>
</evidence>
<feature type="transmembrane region" description="Helical" evidence="1">
    <location>
        <begin position="29"/>
        <end position="50"/>
    </location>
</feature>
<feature type="transmembrane region" description="Helical" evidence="1">
    <location>
        <begin position="56"/>
        <end position="76"/>
    </location>
</feature>
<proteinExistence type="predicted"/>
<organism evidence="2 3">
    <name type="scientific">Wocania arenilitoris</name>
    <dbReference type="NCBI Taxonomy" id="2044858"/>
    <lineage>
        <taxon>Bacteria</taxon>
        <taxon>Pseudomonadati</taxon>
        <taxon>Bacteroidota</taxon>
        <taxon>Flavobacteriia</taxon>
        <taxon>Flavobacteriales</taxon>
        <taxon>Flavobacteriaceae</taxon>
        <taxon>Wocania</taxon>
    </lineage>
</organism>
<dbReference type="EMBL" id="JAKKDU010000003">
    <property type="protein sequence ID" value="MCF7567402.1"/>
    <property type="molecule type" value="Genomic_DNA"/>
</dbReference>